<gene>
    <name evidence="2" type="ORF">CFX0092_A3273</name>
</gene>
<keyword evidence="3" id="KW-1185">Reference proteome</keyword>
<dbReference type="KEGG" id="pbf:CFX0092_A3273"/>
<dbReference type="OrthoDB" id="159404at2"/>
<accession>A0A160T4F6</accession>
<name>A0A160T4F6_9CHLR</name>
<evidence type="ECO:0000313" key="3">
    <source>
        <dbReference type="Proteomes" id="UP000215027"/>
    </source>
</evidence>
<dbReference type="EMBL" id="LN890655">
    <property type="protein sequence ID" value="CUS05151.2"/>
    <property type="molecule type" value="Genomic_DNA"/>
</dbReference>
<dbReference type="Proteomes" id="UP000215027">
    <property type="component" value="Chromosome I"/>
</dbReference>
<evidence type="ECO:0000313" key="2">
    <source>
        <dbReference type="EMBL" id="CUS05151.2"/>
    </source>
</evidence>
<feature type="transmembrane region" description="Helical" evidence="1">
    <location>
        <begin position="21"/>
        <end position="40"/>
    </location>
</feature>
<dbReference type="RefSeq" id="WP_157913220.1">
    <property type="nucleotide sequence ID" value="NZ_LN890655.1"/>
</dbReference>
<organism evidence="2 3">
    <name type="scientific">Candidatus Promineifilum breve</name>
    <dbReference type="NCBI Taxonomy" id="1806508"/>
    <lineage>
        <taxon>Bacteria</taxon>
        <taxon>Bacillati</taxon>
        <taxon>Chloroflexota</taxon>
        <taxon>Ardenticatenia</taxon>
        <taxon>Candidatus Promineifilales</taxon>
        <taxon>Candidatus Promineifilaceae</taxon>
        <taxon>Candidatus Promineifilum</taxon>
    </lineage>
</organism>
<evidence type="ECO:0000256" key="1">
    <source>
        <dbReference type="SAM" id="Phobius"/>
    </source>
</evidence>
<protein>
    <submittedName>
        <fullName evidence="2">Uncharacterized protein</fullName>
    </submittedName>
</protein>
<keyword evidence="1" id="KW-0472">Membrane</keyword>
<dbReference type="AlphaFoldDB" id="A0A160T4F6"/>
<keyword evidence="1" id="KW-1133">Transmembrane helix</keyword>
<sequence length="363" mass="38343">MNSQLSPESVAGGRRRSFVRPLFFVLALLIVAVAIFAWTVPARSATIPTMSISSVVTDTTVTVQTHNFPANQNFVVTMGPFGSRGVNGIVVGTTNSGVGGSLSATYTIPAQLKGSGQIAIRMQTTHAYPYYAYNWFWNNTTGGTGGIPGYTGIPTFSIVSVDPGKTVNIQTTNFPPNQAFTVRMGAMGSKGVNGVVVGTINSGVGGVLKATFAIPAQFQTAYQVAIRAETAHANPYFAYNWFYNNTGSTGGQPPPVTLPAPTYTGVPTMTICGVAQNQTVTVKYKNLPPQQAFQVTMGAFGTQGIGGYQVGPLNSGNGGELTATYTLPPQLIGVSRIAIRAQTAHAYPFFAYNWFWNTTATVC</sequence>
<proteinExistence type="predicted"/>
<reference evidence="2" key="1">
    <citation type="submission" date="2016-01" db="EMBL/GenBank/DDBJ databases">
        <authorList>
            <person name="Mcilroy J.S."/>
            <person name="Karst M S."/>
            <person name="Albertsen M."/>
        </authorList>
    </citation>
    <scope>NUCLEOTIDE SEQUENCE</scope>
    <source>
        <strain evidence="2">Cfx-K</strain>
    </source>
</reference>
<keyword evidence="1" id="KW-0812">Transmembrane</keyword>